<name>A0A9N9FKK8_9GLOM</name>
<gene>
    <name evidence="1" type="ORF">FCALED_LOCUS5591</name>
</gene>
<keyword evidence="2" id="KW-1185">Reference proteome</keyword>
<comment type="caution">
    <text evidence="1">The sequence shown here is derived from an EMBL/GenBank/DDBJ whole genome shotgun (WGS) entry which is preliminary data.</text>
</comment>
<sequence length="109" mass="12567">MAENKFLLELSQNLLESLEDNEFYDVTIEGLYVDLVKYFLDNDHRPSDKLIKATIGKDIESKNEVGMDINCSNESNMMEGMTFTACSKFSDKSRNSVEIGRKQFRIKKL</sequence>
<evidence type="ECO:0000313" key="1">
    <source>
        <dbReference type="EMBL" id="CAG8539983.1"/>
    </source>
</evidence>
<dbReference type="Proteomes" id="UP000789570">
    <property type="component" value="Unassembled WGS sequence"/>
</dbReference>
<organism evidence="1 2">
    <name type="scientific">Funneliformis caledonium</name>
    <dbReference type="NCBI Taxonomy" id="1117310"/>
    <lineage>
        <taxon>Eukaryota</taxon>
        <taxon>Fungi</taxon>
        <taxon>Fungi incertae sedis</taxon>
        <taxon>Mucoromycota</taxon>
        <taxon>Glomeromycotina</taxon>
        <taxon>Glomeromycetes</taxon>
        <taxon>Glomerales</taxon>
        <taxon>Glomeraceae</taxon>
        <taxon>Funneliformis</taxon>
    </lineage>
</organism>
<proteinExistence type="predicted"/>
<protein>
    <submittedName>
        <fullName evidence="1">15408_t:CDS:1</fullName>
    </submittedName>
</protein>
<dbReference type="AlphaFoldDB" id="A0A9N9FKK8"/>
<reference evidence="1" key="1">
    <citation type="submission" date="2021-06" db="EMBL/GenBank/DDBJ databases">
        <authorList>
            <person name="Kallberg Y."/>
            <person name="Tangrot J."/>
            <person name="Rosling A."/>
        </authorList>
    </citation>
    <scope>NUCLEOTIDE SEQUENCE</scope>
    <source>
        <strain evidence="1">UK204</strain>
    </source>
</reference>
<evidence type="ECO:0000313" key="2">
    <source>
        <dbReference type="Proteomes" id="UP000789570"/>
    </source>
</evidence>
<accession>A0A9N9FKK8</accession>
<dbReference type="EMBL" id="CAJVPQ010001235">
    <property type="protein sequence ID" value="CAG8539983.1"/>
    <property type="molecule type" value="Genomic_DNA"/>
</dbReference>